<sequence>MVQSLKPKSKKGLKSEIQCLETTMEGSEKKREGNSIVLLLCWFCLRNDEWKNEDEMHMQRVAMDNWDEEEKGEY</sequence>
<reference evidence="1 2" key="1">
    <citation type="journal article" date="2024" name="G3 (Bethesda)">
        <title>Genome assembly of Hibiscus sabdariffa L. provides insights into metabolisms of medicinal natural products.</title>
        <authorList>
            <person name="Kim T."/>
        </authorList>
    </citation>
    <scope>NUCLEOTIDE SEQUENCE [LARGE SCALE GENOMIC DNA]</scope>
    <source>
        <strain evidence="1">TK-2024</strain>
        <tissue evidence="1">Old leaves</tissue>
    </source>
</reference>
<gene>
    <name evidence="1" type="ORF">V6N11_052020</name>
</gene>
<dbReference type="EMBL" id="JBBPBN010000001">
    <property type="protein sequence ID" value="KAK9046120.1"/>
    <property type="molecule type" value="Genomic_DNA"/>
</dbReference>
<evidence type="ECO:0000313" key="2">
    <source>
        <dbReference type="Proteomes" id="UP001396334"/>
    </source>
</evidence>
<accession>A0ABR2U8W1</accession>
<keyword evidence="2" id="KW-1185">Reference proteome</keyword>
<organism evidence="1 2">
    <name type="scientific">Hibiscus sabdariffa</name>
    <name type="common">roselle</name>
    <dbReference type="NCBI Taxonomy" id="183260"/>
    <lineage>
        <taxon>Eukaryota</taxon>
        <taxon>Viridiplantae</taxon>
        <taxon>Streptophyta</taxon>
        <taxon>Embryophyta</taxon>
        <taxon>Tracheophyta</taxon>
        <taxon>Spermatophyta</taxon>
        <taxon>Magnoliopsida</taxon>
        <taxon>eudicotyledons</taxon>
        <taxon>Gunneridae</taxon>
        <taxon>Pentapetalae</taxon>
        <taxon>rosids</taxon>
        <taxon>malvids</taxon>
        <taxon>Malvales</taxon>
        <taxon>Malvaceae</taxon>
        <taxon>Malvoideae</taxon>
        <taxon>Hibiscus</taxon>
    </lineage>
</organism>
<comment type="caution">
    <text evidence="1">The sequence shown here is derived from an EMBL/GenBank/DDBJ whole genome shotgun (WGS) entry which is preliminary data.</text>
</comment>
<name>A0ABR2U8W1_9ROSI</name>
<proteinExistence type="predicted"/>
<dbReference type="Proteomes" id="UP001396334">
    <property type="component" value="Unassembled WGS sequence"/>
</dbReference>
<protein>
    <submittedName>
        <fullName evidence="1">Uncharacterized protein</fullName>
    </submittedName>
</protein>
<evidence type="ECO:0000313" key="1">
    <source>
        <dbReference type="EMBL" id="KAK9046120.1"/>
    </source>
</evidence>